<protein>
    <submittedName>
        <fullName evidence="3">Uncharacterized protein</fullName>
    </submittedName>
</protein>
<keyword evidence="4" id="KW-1185">Reference proteome</keyword>
<keyword evidence="2" id="KW-1133">Transmembrane helix</keyword>
<dbReference type="RefSeq" id="WP_345557040.1">
    <property type="nucleotide sequence ID" value="NZ_BAABIK010000015.1"/>
</dbReference>
<sequence length="88" mass="8686">MNALAVLASDGPAADTVTPGVLGFIAVAAIGIALYFLMKSMRNRLAAIQVERDEPARSAEDSAGTAEAAEAEADPGPAGSAGTPSPSS</sequence>
<feature type="region of interest" description="Disordered" evidence="1">
    <location>
        <begin position="52"/>
        <end position="88"/>
    </location>
</feature>
<evidence type="ECO:0000313" key="3">
    <source>
        <dbReference type="EMBL" id="GAA4944697.1"/>
    </source>
</evidence>
<organism evidence="3 4">
    <name type="scientific">Streptomonospora halophila</name>
    <dbReference type="NCBI Taxonomy" id="427369"/>
    <lineage>
        <taxon>Bacteria</taxon>
        <taxon>Bacillati</taxon>
        <taxon>Actinomycetota</taxon>
        <taxon>Actinomycetes</taxon>
        <taxon>Streptosporangiales</taxon>
        <taxon>Nocardiopsidaceae</taxon>
        <taxon>Streptomonospora</taxon>
    </lineage>
</organism>
<proteinExistence type="predicted"/>
<gene>
    <name evidence="3" type="ORF">GCM10023224_29800</name>
</gene>
<evidence type="ECO:0000313" key="4">
    <source>
        <dbReference type="Proteomes" id="UP001499993"/>
    </source>
</evidence>
<reference evidence="4" key="1">
    <citation type="journal article" date="2019" name="Int. J. Syst. Evol. Microbiol.">
        <title>The Global Catalogue of Microorganisms (GCM) 10K type strain sequencing project: providing services to taxonomists for standard genome sequencing and annotation.</title>
        <authorList>
            <consortium name="The Broad Institute Genomics Platform"/>
            <consortium name="The Broad Institute Genome Sequencing Center for Infectious Disease"/>
            <person name="Wu L."/>
            <person name="Ma J."/>
        </authorList>
    </citation>
    <scope>NUCLEOTIDE SEQUENCE [LARGE SCALE GENOMIC DNA]</scope>
    <source>
        <strain evidence="4">JCM 18123</strain>
    </source>
</reference>
<keyword evidence="2" id="KW-0472">Membrane</keyword>
<feature type="transmembrane region" description="Helical" evidence="2">
    <location>
        <begin position="20"/>
        <end position="38"/>
    </location>
</feature>
<comment type="caution">
    <text evidence="3">The sequence shown here is derived from an EMBL/GenBank/DDBJ whole genome shotgun (WGS) entry which is preliminary data.</text>
</comment>
<keyword evidence="2" id="KW-0812">Transmembrane</keyword>
<evidence type="ECO:0000256" key="2">
    <source>
        <dbReference type="SAM" id="Phobius"/>
    </source>
</evidence>
<dbReference type="Proteomes" id="UP001499993">
    <property type="component" value="Unassembled WGS sequence"/>
</dbReference>
<dbReference type="EMBL" id="BAABIK010000015">
    <property type="protein sequence ID" value="GAA4944697.1"/>
    <property type="molecule type" value="Genomic_DNA"/>
</dbReference>
<name>A0ABP9GRT6_9ACTN</name>
<feature type="compositionally biased region" description="Low complexity" evidence="1">
    <location>
        <begin position="61"/>
        <end position="88"/>
    </location>
</feature>
<evidence type="ECO:0000256" key="1">
    <source>
        <dbReference type="SAM" id="MobiDB-lite"/>
    </source>
</evidence>
<accession>A0ABP9GRT6</accession>